<dbReference type="EMBL" id="FJUY01000001">
    <property type="protein sequence ID" value="CZT15463.1"/>
    <property type="molecule type" value="Genomic_DNA"/>
</dbReference>
<protein>
    <recommendedName>
        <fullName evidence="4">F-box domain-containing protein</fullName>
    </recommendedName>
</protein>
<dbReference type="OrthoDB" id="3650741at2759"/>
<evidence type="ECO:0000313" key="3">
    <source>
        <dbReference type="Proteomes" id="UP000225277"/>
    </source>
</evidence>
<feature type="region of interest" description="Disordered" evidence="1">
    <location>
        <begin position="1"/>
        <end position="22"/>
    </location>
</feature>
<proteinExistence type="predicted"/>
<dbReference type="GeneID" id="35596591"/>
<name>A0A2D3V5B6_9PEZI</name>
<sequence length="203" mass="23722">MSSNSPTTMRGKSTIRLKRRSPASIKAKQFRDRMDSLPPELWEMIYKLTFTPSSNTTIDVTCTRPGSRPWFRLIPQPPSEPIIKHSPEIPFQLMQVDRMTRAMFMAPFLKSTTFIVEDISLCEAWTRHMPSTIVKKLRDVRCLKRAVAPWFRSQKIPYCVDPDQIEDFAKMLIRERAQRSRCGKATFKYDCDVSVVRMRTWQG</sequence>
<dbReference type="AlphaFoldDB" id="A0A2D3V5B6"/>
<evidence type="ECO:0008006" key="4">
    <source>
        <dbReference type="Google" id="ProtNLM"/>
    </source>
</evidence>
<feature type="compositionally biased region" description="Polar residues" evidence="1">
    <location>
        <begin position="1"/>
        <end position="11"/>
    </location>
</feature>
<gene>
    <name evidence="2" type="ORF">RCC_01319</name>
</gene>
<dbReference type="RefSeq" id="XP_023622359.1">
    <property type="nucleotide sequence ID" value="XM_023766591.1"/>
</dbReference>
<dbReference type="Proteomes" id="UP000225277">
    <property type="component" value="Unassembled WGS sequence"/>
</dbReference>
<evidence type="ECO:0000313" key="2">
    <source>
        <dbReference type="EMBL" id="CZT15463.1"/>
    </source>
</evidence>
<reference evidence="2 3" key="1">
    <citation type="submission" date="2016-03" db="EMBL/GenBank/DDBJ databases">
        <authorList>
            <person name="Ploux O."/>
        </authorList>
    </citation>
    <scope>NUCLEOTIDE SEQUENCE [LARGE SCALE GENOMIC DNA]</scope>
    <source>
        <strain evidence="2 3">URUG2</strain>
    </source>
</reference>
<evidence type="ECO:0000256" key="1">
    <source>
        <dbReference type="SAM" id="MobiDB-lite"/>
    </source>
</evidence>
<keyword evidence="3" id="KW-1185">Reference proteome</keyword>
<accession>A0A2D3V5B6</accession>
<organism evidence="2 3">
    <name type="scientific">Ramularia collo-cygni</name>
    <dbReference type="NCBI Taxonomy" id="112498"/>
    <lineage>
        <taxon>Eukaryota</taxon>
        <taxon>Fungi</taxon>
        <taxon>Dikarya</taxon>
        <taxon>Ascomycota</taxon>
        <taxon>Pezizomycotina</taxon>
        <taxon>Dothideomycetes</taxon>
        <taxon>Dothideomycetidae</taxon>
        <taxon>Mycosphaerellales</taxon>
        <taxon>Mycosphaerellaceae</taxon>
        <taxon>Ramularia</taxon>
    </lineage>
</organism>